<accession>A0A1L6RBY2</accession>
<dbReference type="AlphaFoldDB" id="A0A1L6RBY2"/>
<sequence>MSINDSILNSVGLTDKNIKFIISEDGNFNELVPYGHYHHLVLLYKASLATPPEYCPQCGFSLTDHLYLSGTDSAKYKLPTTNGYQQILYLTKQRYQCRRCRSTFVAQSPDFMERSSISRPLLHQIIDLAKRDISEKNIAYILHLSTSKVNQLMHHAAKAYQTNYTKKLPTVICVDEFHYAKYQYSFEMIDGRTSELIELFPNRTSTNIRKYLSNYALTNRQRVEYVVTDMNANYSTPLRQMFPNAQIIIDRFHIIQLAMKAVQSTRITIQRAINNKHSRVYKLLKSNWQFFITNLTKLDLNQTRWFKGINEYMYPQDALQLVFGLSHHFKQAYEVYQAILTSQQNHSFDDFSAIVAQYKPNHSAMDQVILSYKKNYKGIKNAFSNPASNGRIEGTNRRIKQIGRTAYGYGNPHNYFFRIRLQLFNRHQIKVNFMNLLTQKTTMNLT</sequence>
<dbReference type="RefSeq" id="WP_075269828.1">
    <property type="nucleotide sequence ID" value="NZ_CP014332.1"/>
</dbReference>
<dbReference type="NCBIfam" id="NF033550">
    <property type="entry name" value="transpos_ISL3"/>
    <property type="match status" value="1"/>
</dbReference>
<dbReference type="KEGG" id="wjo:FOL01_1186"/>
<feature type="domain" description="Transposase IS204/IS1001/IS1096/IS1165 DDE" evidence="1">
    <location>
        <begin position="172"/>
        <end position="419"/>
    </location>
</feature>
<dbReference type="EMBL" id="CP014332">
    <property type="protein sequence ID" value="APS42045.1"/>
    <property type="molecule type" value="Genomic_DNA"/>
</dbReference>
<dbReference type="Proteomes" id="UP000185473">
    <property type="component" value="Chromosome"/>
</dbReference>
<evidence type="ECO:0000313" key="3">
    <source>
        <dbReference type="Proteomes" id="UP000185473"/>
    </source>
</evidence>
<gene>
    <name evidence="2" type="ORF">FOL01_1186</name>
</gene>
<evidence type="ECO:0000259" key="1">
    <source>
        <dbReference type="Pfam" id="PF01610"/>
    </source>
</evidence>
<dbReference type="Pfam" id="PF01610">
    <property type="entry name" value="DDE_Tnp_ISL3"/>
    <property type="match status" value="1"/>
</dbReference>
<dbReference type="InterPro" id="IPR002560">
    <property type="entry name" value="Transposase_DDE"/>
</dbReference>
<dbReference type="OrthoDB" id="2149798at2"/>
<name>A0A1L6RBY2_9LACO</name>
<evidence type="ECO:0000313" key="2">
    <source>
        <dbReference type="EMBL" id="APS42045.1"/>
    </source>
</evidence>
<organism evidence="2 3">
    <name type="scientific">Weissella jogaejeotgali</name>
    <dbReference type="NCBI Taxonomy" id="1631871"/>
    <lineage>
        <taxon>Bacteria</taxon>
        <taxon>Bacillati</taxon>
        <taxon>Bacillota</taxon>
        <taxon>Bacilli</taxon>
        <taxon>Lactobacillales</taxon>
        <taxon>Lactobacillaceae</taxon>
        <taxon>Weissella</taxon>
    </lineage>
</organism>
<protein>
    <submittedName>
        <fullName evidence="2">Mobile element protein</fullName>
    </submittedName>
</protein>
<dbReference type="PANTHER" id="PTHR33498">
    <property type="entry name" value="TRANSPOSASE FOR INSERTION SEQUENCE ELEMENT IS1557"/>
    <property type="match status" value="1"/>
</dbReference>
<keyword evidence="3" id="KW-1185">Reference proteome</keyword>
<dbReference type="PANTHER" id="PTHR33498:SF1">
    <property type="entry name" value="TRANSPOSASE FOR INSERTION SEQUENCE ELEMENT IS1557"/>
    <property type="match status" value="1"/>
</dbReference>
<proteinExistence type="predicted"/>
<dbReference type="InterPro" id="IPR047951">
    <property type="entry name" value="Transpos_ISL3"/>
</dbReference>
<reference evidence="2 3" key="1">
    <citation type="submission" date="2016-02" db="EMBL/GenBank/DDBJ databases">
        <title>Complete Genome Sequence of Weissella jogaejeotgali FOL01.</title>
        <authorList>
            <person name="Lee J.-H."/>
            <person name="Ku H.-J."/>
        </authorList>
    </citation>
    <scope>NUCLEOTIDE SEQUENCE [LARGE SCALE GENOMIC DNA]</scope>
    <source>
        <strain evidence="2 3">FOL01</strain>
    </source>
</reference>